<keyword evidence="1" id="KW-0472">Membrane</keyword>
<proteinExistence type="predicted"/>
<sequence>MIFTGPLSTTTVCRSHAVIRASVAPLAHRWRRYPTSDALDAGARLDPRWPDVLRWAHAPAEPKETALSIPAPATLTLTTALLIAADSAQRTPGRATAPDLDPERTSASFLLLFGALGVVLLLALVIVLAVLRRPKE</sequence>
<dbReference type="AlphaFoldDB" id="A0A345NL20"/>
<dbReference type="EMBL" id="CP031229">
    <property type="protein sequence ID" value="AXH95728.1"/>
    <property type="molecule type" value="Genomic_DNA"/>
</dbReference>
<keyword evidence="1" id="KW-0812">Transmembrane</keyword>
<organism evidence="2 3">
    <name type="scientific">Ornithinimicrobium avium</name>
    <dbReference type="NCBI Taxonomy" id="2283195"/>
    <lineage>
        <taxon>Bacteria</taxon>
        <taxon>Bacillati</taxon>
        <taxon>Actinomycetota</taxon>
        <taxon>Actinomycetes</taxon>
        <taxon>Micrococcales</taxon>
        <taxon>Ornithinimicrobiaceae</taxon>
        <taxon>Ornithinimicrobium</taxon>
    </lineage>
</organism>
<accession>A0A345NL20</accession>
<protein>
    <submittedName>
        <fullName evidence="2">Uncharacterized protein</fullName>
    </submittedName>
</protein>
<keyword evidence="1" id="KW-1133">Transmembrane helix</keyword>
<feature type="transmembrane region" description="Helical" evidence="1">
    <location>
        <begin position="109"/>
        <end position="131"/>
    </location>
</feature>
<name>A0A345NL20_9MICO</name>
<gene>
    <name evidence="2" type="ORF">DV701_05955</name>
</gene>
<dbReference type="KEGG" id="orn:DV701_05955"/>
<evidence type="ECO:0000313" key="3">
    <source>
        <dbReference type="Proteomes" id="UP000253790"/>
    </source>
</evidence>
<keyword evidence="3" id="KW-1185">Reference proteome</keyword>
<dbReference type="Proteomes" id="UP000253790">
    <property type="component" value="Chromosome"/>
</dbReference>
<evidence type="ECO:0000313" key="2">
    <source>
        <dbReference type="EMBL" id="AXH95728.1"/>
    </source>
</evidence>
<evidence type="ECO:0000256" key="1">
    <source>
        <dbReference type="SAM" id="Phobius"/>
    </source>
</evidence>
<reference evidence="2 3" key="1">
    <citation type="submission" date="2018-07" db="EMBL/GenBank/DDBJ databases">
        <title>Complete genome sequencing of Ornithinimicrobium sp. AMA3305.</title>
        <authorList>
            <person name="Bae J.-W."/>
        </authorList>
    </citation>
    <scope>NUCLEOTIDE SEQUENCE [LARGE SCALE GENOMIC DNA]</scope>
    <source>
        <strain evidence="2 3">AMA3305</strain>
    </source>
</reference>